<evidence type="ECO:0000259" key="1">
    <source>
        <dbReference type="Pfam" id="PF07929"/>
    </source>
</evidence>
<dbReference type="Pfam" id="PF07929">
    <property type="entry name" value="PRiA4_ORF3"/>
    <property type="match status" value="1"/>
</dbReference>
<dbReference type="Gene3D" id="3.10.290.30">
    <property type="entry name" value="MM3350-like"/>
    <property type="match status" value="1"/>
</dbReference>
<dbReference type="InterPro" id="IPR024047">
    <property type="entry name" value="MM3350-like_sf"/>
</dbReference>
<dbReference type="EMBL" id="CP084166">
    <property type="protein sequence ID" value="UJG40374.1"/>
    <property type="molecule type" value="Genomic_DNA"/>
</dbReference>
<protein>
    <submittedName>
        <fullName evidence="2">Plasmid pRiA4b ORF-3 family protein</fullName>
    </submittedName>
</protein>
<dbReference type="AlphaFoldDB" id="A0A9Y1BJX3"/>
<dbReference type="InterPro" id="IPR012912">
    <property type="entry name" value="Plasmid_pRiA4b_Orf3-like"/>
</dbReference>
<organism evidence="2">
    <name type="scientific">Candidatus Heimdallarchaeum aukensis</name>
    <dbReference type="NCBI Taxonomy" id="2876573"/>
    <lineage>
        <taxon>Archaea</taxon>
        <taxon>Promethearchaeati</taxon>
        <taxon>Candidatus Heimdallarchaeota</taxon>
        <taxon>Candidatus Heimdallarchaeia (ex Rinke et al. 2021) (nom. nud.)</taxon>
        <taxon>Candidatus Heimdallarchaeales</taxon>
        <taxon>Candidatus Heimdallarchaeaceae</taxon>
        <taxon>Candidatus Heimdallarchaeum</taxon>
    </lineage>
</organism>
<dbReference type="SUPFAM" id="SSF159941">
    <property type="entry name" value="MM3350-like"/>
    <property type="match status" value="1"/>
</dbReference>
<evidence type="ECO:0000313" key="2">
    <source>
        <dbReference type="EMBL" id="UJG40374.1"/>
    </source>
</evidence>
<reference evidence="2" key="1">
    <citation type="journal article" date="2022" name="Nat. Microbiol.">
        <title>Unique mobile elements and scalable gene flow at the prokaryote-eukaryote boundary revealed by circularized Asgard archaea genomes.</title>
        <authorList>
            <person name="Wu F."/>
            <person name="Speth D.R."/>
            <person name="Philosof A."/>
            <person name="Cremiere A."/>
            <person name="Narayanan A."/>
            <person name="Barco R.A."/>
            <person name="Connon S.A."/>
            <person name="Amend J.P."/>
            <person name="Antoshechkin I.A."/>
            <person name="Orphan V.J."/>
        </authorList>
    </citation>
    <scope>NUCLEOTIDE SEQUENCE</scope>
    <source>
        <strain evidence="2">PM71</strain>
    </source>
</reference>
<dbReference type="Proteomes" id="UP001201020">
    <property type="component" value="Chromosome"/>
</dbReference>
<gene>
    <name evidence="2" type="ORF">K9W45_11095</name>
</gene>
<sequence>MVSKSFKKVYQFKIRLIDIEPPIWRRIQVPESYTFFELHAAIQAAMGWNCYHLHEFQIVHPKTGKEARVVTDPDEEAFDSFSFEQGFKRIAEKQNLTEEQKNIFLHMHKMIMENSEPVFDERKEKISDWFSTDNNVAIYIYDFGDWFEHEVKLEKILPRENNTHYPNCIAGKRACPPEDCGGPGAYMEFLKMLKDPQSKDIELMHWYGEDFDPEYFDLKTVNSNRFKRYLRNCV</sequence>
<accession>A0A9Y1BJX3</accession>
<dbReference type="PANTHER" id="PTHR41878:SF1">
    <property type="entry name" value="TNPR PROTEIN"/>
    <property type="match status" value="1"/>
</dbReference>
<dbReference type="PANTHER" id="PTHR41878">
    <property type="entry name" value="LEXA REPRESSOR-RELATED"/>
    <property type="match status" value="1"/>
</dbReference>
<name>A0A9Y1BJX3_9ARCH</name>
<proteinExistence type="predicted"/>
<feature type="domain" description="Plasmid pRiA4b Orf3-like" evidence="1">
    <location>
        <begin position="8"/>
        <end position="219"/>
    </location>
</feature>